<dbReference type="FunFam" id="1.10.3470.10:FF:000001">
    <property type="entry name" value="Vitamin B12 ABC transporter permease BtuC"/>
    <property type="match status" value="1"/>
</dbReference>
<dbReference type="CDD" id="cd06550">
    <property type="entry name" value="TM_ABC_iron-siderophores_like"/>
    <property type="match status" value="1"/>
</dbReference>
<evidence type="ECO:0000256" key="4">
    <source>
        <dbReference type="ARBA" id="ARBA00022475"/>
    </source>
</evidence>
<dbReference type="EMBL" id="BHYK01000012">
    <property type="protein sequence ID" value="GCD10845.1"/>
    <property type="molecule type" value="Genomic_DNA"/>
</dbReference>
<feature type="transmembrane region" description="Helical" evidence="8">
    <location>
        <begin position="173"/>
        <end position="194"/>
    </location>
</feature>
<keyword evidence="3" id="KW-0813">Transport</keyword>
<feature type="transmembrane region" description="Helical" evidence="8">
    <location>
        <begin position="113"/>
        <end position="136"/>
    </location>
</feature>
<comment type="subcellular location">
    <subcellularLocation>
        <location evidence="1">Cell membrane</location>
        <topology evidence="1">Multi-pass membrane protein</topology>
    </subcellularLocation>
</comment>
<evidence type="ECO:0000313" key="9">
    <source>
        <dbReference type="EMBL" id="GCD10845.1"/>
    </source>
</evidence>
<dbReference type="Gene3D" id="1.10.3470.10">
    <property type="entry name" value="ABC transporter involved in vitamin B12 uptake, BtuC"/>
    <property type="match status" value="1"/>
</dbReference>
<feature type="transmembrane region" description="Helical" evidence="8">
    <location>
        <begin position="333"/>
        <end position="352"/>
    </location>
</feature>
<dbReference type="GO" id="GO:0005886">
    <property type="term" value="C:plasma membrane"/>
    <property type="evidence" value="ECO:0007669"/>
    <property type="project" value="UniProtKB-SubCell"/>
</dbReference>
<keyword evidence="7 8" id="KW-0472">Membrane</keyword>
<dbReference type="InterPro" id="IPR037294">
    <property type="entry name" value="ABC_BtuC-like"/>
</dbReference>
<accession>A0A401UMT8</accession>
<feature type="transmembrane region" description="Helical" evidence="8">
    <location>
        <begin position="305"/>
        <end position="327"/>
    </location>
</feature>
<dbReference type="Proteomes" id="UP000287872">
    <property type="component" value="Unassembled WGS sequence"/>
</dbReference>
<evidence type="ECO:0000256" key="6">
    <source>
        <dbReference type="ARBA" id="ARBA00022989"/>
    </source>
</evidence>
<dbReference type="InterPro" id="IPR000522">
    <property type="entry name" value="ABC_transptr_permease_BtuC"/>
</dbReference>
<dbReference type="AlphaFoldDB" id="A0A401UMT8"/>
<protein>
    <submittedName>
        <fullName evidence="9">ABC transporter</fullName>
    </submittedName>
</protein>
<evidence type="ECO:0000256" key="3">
    <source>
        <dbReference type="ARBA" id="ARBA00022448"/>
    </source>
</evidence>
<dbReference type="RefSeq" id="WP_185732695.1">
    <property type="nucleotide sequence ID" value="NZ_BHYK01000012.1"/>
</dbReference>
<keyword evidence="4" id="KW-1003">Cell membrane</keyword>
<sequence length="362" mass="38718">MKRIYKSNTQSALLNGTPIYIGVSVVLVIILIFSILITVTMGFVHISIKDVYEIIGYKLLNIGDGKILGSGPAYDIVWFIRLPRIILAVAVGIGLSVSGVIMQAIVKNPLADPYILGISSGASLGATLAILLGVGVFFGSNYVGICAFLGAFAISILVLTLANVNGRANSTKLLLAGMALSSVCSAFSSFIVYLANDKDGMQSIIYWLMGSLAGANWQNIRIILPVVIVATLFFITQYRTLNLMLLGDEVSITLGTDLQKYRQVYLIITSVVIGFIVYASGVIGFVGLIIPHLVRMIFGTDHKRIILLSALVGAIFLVWADVLSRIIIPGSELPIGILISMIGAPSFIYLMVSKSYGFGGDA</sequence>
<feature type="transmembrane region" description="Helical" evidence="8">
    <location>
        <begin position="222"/>
        <end position="241"/>
    </location>
</feature>
<dbReference type="GO" id="GO:0033214">
    <property type="term" value="P:siderophore-iron import into cell"/>
    <property type="evidence" value="ECO:0007669"/>
    <property type="project" value="TreeGrafter"/>
</dbReference>
<feature type="transmembrane region" description="Helical" evidence="8">
    <location>
        <begin position="142"/>
        <end position="161"/>
    </location>
</feature>
<organism evidence="9 10">
    <name type="scientific">Clostridium tagluense</name>
    <dbReference type="NCBI Taxonomy" id="360422"/>
    <lineage>
        <taxon>Bacteria</taxon>
        <taxon>Bacillati</taxon>
        <taxon>Bacillota</taxon>
        <taxon>Clostridia</taxon>
        <taxon>Eubacteriales</taxon>
        <taxon>Clostridiaceae</taxon>
        <taxon>Clostridium</taxon>
    </lineage>
</organism>
<keyword evidence="10" id="KW-1185">Reference proteome</keyword>
<proteinExistence type="inferred from homology"/>
<comment type="caution">
    <text evidence="9">The sequence shown here is derived from an EMBL/GenBank/DDBJ whole genome shotgun (WGS) entry which is preliminary data.</text>
</comment>
<feature type="transmembrane region" description="Helical" evidence="8">
    <location>
        <begin position="264"/>
        <end position="293"/>
    </location>
</feature>
<keyword evidence="5 8" id="KW-0812">Transmembrane</keyword>
<evidence type="ECO:0000256" key="7">
    <source>
        <dbReference type="ARBA" id="ARBA00023136"/>
    </source>
</evidence>
<reference evidence="9 10" key="1">
    <citation type="submission" date="2018-11" db="EMBL/GenBank/DDBJ databases">
        <title>Genome sequencing and assembly of Clostridium tagluense strain A121.</title>
        <authorList>
            <person name="Murakami T."/>
            <person name="Segawa T."/>
            <person name="Shcherbakova V.A."/>
            <person name="Mori H."/>
            <person name="Yoshimura Y."/>
        </authorList>
    </citation>
    <scope>NUCLEOTIDE SEQUENCE [LARGE SCALE GENOMIC DNA]</scope>
    <source>
        <strain evidence="9 10">A121</strain>
    </source>
</reference>
<feature type="transmembrane region" description="Helical" evidence="8">
    <location>
        <begin position="85"/>
        <end position="106"/>
    </location>
</feature>
<feature type="transmembrane region" description="Helical" evidence="8">
    <location>
        <begin position="20"/>
        <end position="48"/>
    </location>
</feature>
<evidence type="ECO:0000256" key="2">
    <source>
        <dbReference type="ARBA" id="ARBA00007935"/>
    </source>
</evidence>
<evidence type="ECO:0000313" key="10">
    <source>
        <dbReference type="Proteomes" id="UP000287872"/>
    </source>
</evidence>
<keyword evidence="6 8" id="KW-1133">Transmembrane helix</keyword>
<evidence type="ECO:0000256" key="8">
    <source>
        <dbReference type="SAM" id="Phobius"/>
    </source>
</evidence>
<name>A0A401UMT8_9CLOT</name>
<comment type="similarity">
    <text evidence="2">Belongs to the binding-protein-dependent transport system permease family. FecCD subfamily.</text>
</comment>
<gene>
    <name evidence="9" type="ORF">Ctaglu_24680</name>
</gene>
<evidence type="ECO:0000256" key="5">
    <source>
        <dbReference type="ARBA" id="ARBA00022692"/>
    </source>
</evidence>
<dbReference type="SUPFAM" id="SSF81345">
    <property type="entry name" value="ABC transporter involved in vitamin B12 uptake, BtuC"/>
    <property type="match status" value="1"/>
</dbReference>
<evidence type="ECO:0000256" key="1">
    <source>
        <dbReference type="ARBA" id="ARBA00004651"/>
    </source>
</evidence>
<dbReference type="PANTHER" id="PTHR30472">
    <property type="entry name" value="FERRIC ENTEROBACTIN TRANSPORT SYSTEM PERMEASE PROTEIN"/>
    <property type="match status" value="1"/>
</dbReference>
<dbReference type="PANTHER" id="PTHR30472:SF25">
    <property type="entry name" value="ABC TRANSPORTER PERMEASE PROTEIN MJ0876-RELATED"/>
    <property type="match status" value="1"/>
</dbReference>
<dbReference type="GO" id="GO:0022857">
    <property type="term" value="F:transmembrane transporter activity"/>
    <property type="evidence" value="ECO:0007669"/>
    <property type="project" value="InterPro"/>
</dbReference>
<dbReference type="Pfam" id="PF01032">
    <property type="entry name" value="FecCD"/>
    <property type="match status" value="1"/>
</dbReference>